<sequence length="218" mass="23891">MSKIDDIKTSDSAIGALADWEEGLTHREIRFVREYLIDLDPKRAAIEAGYSKTVAASKAYQWVSNGKVKPHVFAAVQSAMKARANRTDITADRVLKELAKIGFADIRRAVTWQTSLITEEDNPDGGDVAVIKNIVTNNVQLIASEDIDDETAAAIAEISQNAAGGLKIKLHDKRAALVDIGKHLGMFVERTENVNTNFVVSAQPVTEEEWLAQHSGKH</sequence>
<proteinExistence type="predicted"/>
<comment type="caution">
    <text evidence="3">The sequence shown here is derived from an EMBL/GenBank/DDBJ whole genome shotgun (WGS) entry which is preliminary data.</text>
</comment>
<dbReference type="InterPro" id="IPR052404">
    <property type="entry name" value="SPP1-like_terminase"/>
</dbReference>
<dbReference type="PANTHER" id="PTHR41328">
    <property type="entry name" value="TERMINASE SMALL SUBUNIT-RELATED"/>
    <property type="match status" value="1"/>
</dbReference>
<evidence type="ECO:0000256" key="2">
    <source>
        <dbReference type="ARBA" id="ARBA00023219"/>
    </source>
</evidence>
<dbReference type="InterPro" id="IPR038713">
    <property type="entry name" value="Terminase_Gp1_N_sf"/>
</dbReference>
<evidence type="ECO:0000313" key="3">
    <source>
        <dbReference type="EMBL" id="MDL2408725.1"/>
    </source>
</evidence>
<organism evidence="3 4">
    <name type="scientific">Rhizobium calliandrae</name>
    <dbReference type="NCBI Taxonomy" id="1312182"/>
    <lineage>
        <taxon>Bacteria</taxon>
        <taxon>Pseudomonadati</taxon>
        <taxon>Pseudomonadota</taxon>
        <taxon>Alphaproteobacteria</taxon>
        <taxon>Hyphomicrobiales</taxon>
        <taxon>Rhizobiaceae</taxon>
        <taxon>Rhizobium/Agrobacterium group</taxon>
        <taxon>Rhizobium</taxon>
    </lineage>
</organism>
<keyword evidence="2" id="KW-0231">Viral genome packaging</keyword>
<accession>A0ABT7KL50</accession>
<dbReference type="Gene3D" id="1.10.10.1400">
    <property type="entry name" value="Terminase, small subunit, N-terminal DNA-binding domain, HTH motif"/>
    <property type="match status" value="1"/>
</dbReference>
<gene>
    <name evidence="3" type="ORF">PY650_24400</name>
</gene>
<name>A0ABT7KL50_9HYPH</name>
<dbReference type="RefSeq" id="WP_285882176.1">
    <property type="nucleotide sequence ID" value="NZ_JARFYN010000038.1"/>
</dbReference>
<keyword evidence="4" id="KW-1185">Reference proteome</keyword>
<keyword evidence="1" id="KW-1188">Viral release from host cell</keyword>
<dbReference type="InterPro" id="IPR005335">
    <property type="entry name" value="Terminase_ssu"/>
</dbReference>
<dbReference type="Pfam" id="PF03592">
    <property type="entry name" value="Terminase_2"/>
    <property type="match status" value="1"/>
</dbReference>
<reference evidence="3" key="1">
    <citation type="submission" date="2023-06" db="EMBL/GenBank/DDBJ databases">
        <title>Phylogenetic Diversity of Rhizobium strains.</title>
        <authorList>
            <person name="Moura F.T."/>
            <person name="Helene L.C.F."/>
            <person name="Hungria M."/>
        </authorList>
    </citation>
    <scope>NUCLEOTIDE SEQUENCE</scope>
    <source>
        <strain evidence="3">CCGE524</strain>
    </source>
</reference>
<dbReference type="PANTHER" id="PTHR41328:SF2">
    <property type="entry name" value="TERMINASE SMALL SUBUNIT"/>
    <property type="match status" value="1"/>
</dbReference>
<dbReference type="Proteomes" id="UP001172630">
    <property type="component" value="Unassembled WGS sequence"/>
</dbReference>
<protein>
    <submittedName>
        <fullName evidence="3">Terminase small subunit</fullName>
    </submittedName>
</protein>
<evidence type="ECO:0000313" key="4">
    <source>
        <dbReference type="Proteomes" id="UP001172630"/>
    </source>
</evidence>
<dbReference type="EMBL" id="JARFYN010000038">
    <property type="protein sequence ID" value="MDL2408725.1"/>
    <property type="molecule type" value="Genomic_DNA"/>
</dbReference>
<evidence type="ECO:0000256" key="1">
    <source>
        <dbReference type="ARBA" id="ARBA00022612"/>
    </source>
</evidence>